<keyword evidence="2" id="KW-1185">Reference proteome</keyword>
<sequence length="50" mass="5382">MGGNLWGSSNISAVKIHFPLMTKGILRSNAAYLAAAARMIVLTSHRRIGE</sequence>
<dbReference type="Proteomes" id="UP000595437">
    <property type="component" value="Chromosome 8"/>
</dbReference>
<name>A0A7T8HKM3_CALRO</name>
<proteinExistence type="predicted"/>
<evidence type="ECO:0000313" key="1">
    <source>
        <dbReference type="EMBL" id="QQP51665.1"/>
    </source>
</evidence>
<organism evidence="1 2">
    <name type="scientific">Caligus rogercresseyi</name>
    <name type="common">Sea louse</name>
    <dbReference type="NCBI Taxonomy" id="217165"/>
    <lineage>
        <taxon>Eukaryota</taxon>
        <taxon>Metazoa</taxon>
        <taxon>Ecdysozoa</taxon>
        <taxon>Arthropoda</taxon>
        <taxon>Crustacea</taxon>
        <taxon>Multicrustacea</taxon>
        <taxon>Hexanauplia</taxon>
        <taxon>Copepoda</taxon>
        <taxon>Siphonostomatoida</taxon>
        <taxon>Caligidae</taxon>
        <taxon>Caligus</taxon>
    </lineage>
</organism>
<gene>
    <name evidence="1" type="ORF">FKW44_013091</name>
</gene>
<dbReference type="EMBL" id="CP045897">
    <property type="protein sequence ID" value="QQP51665.1"/>
    <property type="molecule type" value="Genomic_DNA"/>
</dbReference>
<accession>A0A7T8HKM3</accession>
<protein>
    <submittedName>
        <fullName evidence="1">Uncharacterized protein</fullName>
    </submittedName>
</protein>
<dbReference type="AlphaFoldDB" id="A0A7T8HKM3"/>
<evidence type="ECO:0000313" key="2">
    <source>
        <dbReference type="Proteomes" id="UP000595437"/>
    </source>
</evidence>
<reference evidence="2" key="1">
    <citation type="submission" date="2021-01" db="EMBL/GenBank/DDBJ databases">
        <title>Caligus Genome Assembly.</title>
        <authorList>
            <person name="Gallardo-Escarate C."/>
        </authorList>
    </citation>
    <scope>NUCLEOTIDE SEQUENCE [LARGE SCALE GENOMIC DNA]</scope>
</reference>